<dbReference type="EMBL" id="JACVVK020000016">
    <property type="protein sequence ID" value="KAK7504148.1"/>
    <property type="molecule type" value="Genomic_DNA"/>
</dbReference>
<dbReference type="GO" id="GO:0005743">
    <property type="term" value="C:mitochondrial inner membrane"/>
    <property type="evidence" value="ECO:0007669"/>
    <property type="project" value="UniProtKB-SubCell"/>
</dbReference>
<accession>A0ABD0LYE7</accession>
<evidence type="ECO:0000256" key="3">
    <source>
        <dbReference type="ARBA" id="ARBA00017689"/>
    </source>
</evidence>
<dbReference type="Pfam" id="PF12597">
    <property type="entry name" value="Cox20"/>
    <property type="match status" value="1"/>
</dbReference>
<evidence type="ECO:0000256" key="6">
    <source>
        <dbReference type="ARBA" id="ARBA00022989"/>
    </source>
</evidence>
<dbReference type="PANTHER" id="PTHR31586">
    <property type="entry name" value="CYTOCHROME C OXIDASE PROTEIN 20"/>
    <property type="match status" value="1"/>
</dbReference>
<keyword evidence="5" id="KW-0999">Mitochondrion inner membrane</keyword>
<evidence type="ECO:0000313" key="11">
    <source>
        <dbReference type="Proteomes" id="UP001519460"/>
    </source>
</evidence>
<name>A0ABD0LYE7_9CAEN</name>
<dbReference type="Proteomes" id="UP001519460">
    <property type="component" value="Unassembled WGS sequence"/>
</dbReference>
<evidence type="ECO:0000256" key="2">
    <source>
        <dbReference type="ARBA" id="ARBA00009575"/>
    </source>
</evidence>
<comment type="subcellular location">
    <subcellularLocation>
        <location evidence="1">Mitochondrion inner membrane</location>
    </subcellularLocation>
</comment>
<gene>
    <name evidence="10" type="ORF">BaRGS_00004452</name>
</gene>
<evidence type="ECO:0000256" key="8">
    <source>
        <dbReference type="ARBA" id="ARBA00023136"/>
    </source>
</evidence>
<proteinExistence type="inferred from homology"/>
<evidence type="ECO:0000256" key="9">
    <source>
        <dbReference type="SAM" id="Phobius"/>
    </source>
</evidence>
<feature type="transmembrane region" description="Helical" evidence="9">
    <location>
        <begin position="21"/>
        <end position="43"/>
    </location>
</feature>
<keyword evidence="8 9" id="KW-0472">Membrane</keyword>
<evidence type="ECO:0000256" key="7">
    <source>
        <dbReference type="ARBA" id="ARBA00023128"/>
    </source>
</evidence>
<reference evidence="10 11" key="1">
    <citation type="journal article" date="2023" name="Sci. Data">
        <title>Genome assembly of the Korean intertidal mud-creeper Batillaria attramentaria.</title>
        <authorList>
            <person name="Patra A.K."/>
            <person name="Ho P.T."/>
            <person name="Jun S."/>
            <person name="Lee S.J."/>
            <person name="Kim Y."/>
            <person name="Won Y.J."/>
        </authorList>
    </citation>
    <scope>NUCLEOTIDE SEQUENCE [LARGE SCALE GENOMIC DNA]</scope>
    <source>
        <strain evidence="10">Wonlab-2016</strain>
    </source>
</reference>
<comment type="caution">
    <text evidence="10">The sequence shown here is derived from an EMBL/GenBank/DDBJ whole genome shotgun (WGS) entry which is preliminary data.</text>
</comment>
<evidence type="ECO:0000256" key="5">
    <source>
        <dbReference type="ARBA" id="ARBA00022792"/>
    </source>
</evidence>
<sequence length="103" mass="11739">MSETDQPQKTHLLDNFSKVPCFRRSLLSGITGGLGAGVGYFFMTSNVRKSTQVGFGSYLIITMGVWFYCRYNFAQERIKQRQIKKAIQHQLLTEGTDQKPQDV</sequence>
<keyword evidence="6 9" id="KW-1133">Transmembrane helix</keyword>
<dbReference type="PANTHER" id="PTHR31586:SF1">
    <property type="entry name" value="CYTOCHROME C OXIDASE ASSEMBLY PROTEIN COX20, MITOCHONDRIAL"/>
    <property type="match status" value="1"/>
</dbReference>
<evidence type="ECO:0000256" key="1">
    <source>
        <dbReference type="ARBA" id="ARBA00004273"/>
    </source>
</evidence>
<evidence type="ECO:0000256" key="4">
    <source>
        <dbReference type="ARBA" id="ARBA00022692"/>
    </source>
</evidence>
<keyword evidence="4 9" id="KW-0812">Transmembrane</keyword>
<feature type="transmembrane region" description="Helical" evidence="9">
    <location>
        <begin position="55"/>
        <end position="73"/>
    </location>
</feature>
<comment type="similarity">
    <text evidence="2">Belongs to the COX20 family.</text>
</comment>
<dbReference type="InterPro" id="IPR022533">
    <property type="entry name" value="Cox20"/>
</dbReference>
<organism evidence="10 11">
    <name type="scientific">Batillaria attramentaria</name>
    <dbReference type="NCBI Taxonomy" id="370345"/>
    <lineage>
        <taxon>Eukaryota</taxon>
        <taxon>Metazoa</taxon>
        <taxon>Spiralia</taxon>
        <taxon>Lophotrochozoa</taxon>
        <taxon>Mollusca</taxon>
        <taxon>Gastropoda</taxon>
        <taxon>Caenogastropoda</taxon>
        <taxon>Sorbeoconcha</taxon>
        <taxon>Cerithioidea</taxon>
        <taxon>Batillariidae</taxon>
        <taxon>Batillaria</taxon>
    </lineage>
</organism>
<dbReference type="PRINTS" id="PR02049">
    <property type="entry name" value="PROTEINF36A"/>
</dbReference>
<evidence type="ECO:0000313" key="10">
    <source>
        <dbReference type="EMBL" id="KAK7504148.1"/>
    </source>
</evidence>
<keyword evidence="11" id="KW-1185">Reference proteome</keyword>
<keyword evidence="7" id="KW-0496">Mitochondrion</keyword>
<protein>
    <recommendedName>
        <fullName evidence="3">Cytochrome c oxidase assembly protein COX20, mitochondrial</fullName>
    </recommendedName>
</protein>
<dbReference type="AlphaFoldDB" id="A0ABD0LYE7"/>